<name>A0ABY7HRP7_9GAMM</name>
<dbReference type="RefSeq" id="WP_269128066.1">
    <property type="nucleotide sequence ID" value="NZ_CP114058.1"/>
</dbReference>
<keyword evidence="2" id="KW-1185">Reference proteome</keyword>
<dbReference type="Proteomes" id="UP001164712">
    <property type="component" value="Chromosome"/>
</dbReference>
<evidence type="ECO:0000313" key="1">
    <source>
        <dbReference type="EMBL" id="WAT01677.1"/>
    </source>
</evidence>
<gene>
    <name evidence="1" type="ORF">O1V66_02670</name>
</gene>
<evidence type="ECO:0000313" key="2">
    <source>
        <dbReference type="Proteomes" id="UP001164712"/>
    </source>
</evidence>
<organism evidence="1 2">
    <name type="scientific">Rouxiella chamberiensis</name>
    <dbReference type="NCBI Taxonomy" id="1513468"/>
    <lineage>
        <taxon>Bacteria</taxon>
        <taxon>Pseudomonadati</taxon>
        <taxon>Pseudomonadota</taxon>
        <taxon>Gammaproteobacteria</taxon>
        <taxon>Enterobacterales</taxon>
        <taxon>Yersiniaceae</taxon>
        <taxon>Rouxiella</taxon>
    </lineage>
</organism>
<accession>A0ABY7HRP7</accession>
<protein>
    <submittedName>
        <fullName evidence="1">Uncharacterized protein</fullName>
    </submittedName>
</protein>
<reference evidence="1" key="1">
    <citation type="submission" date="2022-12" db="EMBL/GenBank/DDBJ databases">
        <title>Complete genome sequence of an Australian strain of Rouxiella badensis DAR84756 and resolution of the R. badensis DSM100043 and R. chamberiensis DSM28324 genomes.</title>
        <authorList>
            <person name="Paul S."/>
            <person name="Anderson P.J."/>
            <person name="Maynard G."/>
            <person name="Dyall-Smith M."/>
            <person name="Kudinha T."/>
        </authorList>
    </citation>
    <scope>NUCLEOTIDE SEQUENCE</scope>
    <source>
        <strain evidence="1">DSM 28324</strain>
    </source>
</reference>
<dbReference type="EMBL" id="CP114058">
    <property type="protein sequence ID" value="WAT01677.1"/>
    <property type="molecule type" value="Genomic_DNA"/>
</dbReference>
<sequence length="131" mass="15287">MSLNSNDFTVFDIKEFPLVCFNQCAVKQGYAGQWEVEMQQLIENGAPFVMVYDHMRAEETPADWRQRGDWLIHHRQRVSKWCKGMVSIETEASRCEELSKIRKMFGVPHQVVGSRTHALEKMQQWLAVAKN</sequence>
<proteinExistence type="predicted"/>